<dbReference type="Gene3D" id="3.30.1330.30">
    <property type="match status" value="1"/>
</dbReference>
<dbReference type="PRINTS" id="PR00972">
    <property type="entry name" value="RIBSOMALS12E"/>
</dbReference>
<dbReference type="GO" id="GO:0005840">
    <property type="term" value="C:ribosome"/>
    <property type="evidence" value="ECO:0007669"/>
    <property type="project" value="UniProtKB-KW"/>
</dbReference>
<evidence type="ECO:0000313" key="7">
    <source>
        <dbReference type="Proteomes" id="UP001497525"/>
    </source>
</evidence>
<evidence type="ECO:0000256" key="2">
    <source>
        <dbReference type="ARBA" id="ARBA00022980"/>
    </source>
</evidence>
<accession>A0AAV2U2G1</accession>
<dbReference type="InterPro" id="IPR029064">
    <property type="entry name" value="Ribosomal_eL30-like_sf"/>
</dbReference>
<comment type="caution">
    <text evidence="6">The sequence shown here is derived from an EMBL/GenBank/DDBJ whole genome shotgun (WGS) entry which is preliminary data.</text>
</comment>
<dbReference type="EMBL" id="CAXLJL010000933">
    <property type="protein sequence ID" value="CAL5141945.1"/>
    <property type="molecule type" value="Genomic_DNA"/>
</dbReference>
<gene>
    <name evidence="6" type="ORF">CDAUBV1_LOCUS17234</name>
</gene>
<evidence type="ECO:0000256" key="4">
    <source>
        <dbReference type="RuleBase" id="RU000670"/>
    </source>
</evidence>
<dbReference type="AlphaFoldDB" id="A0AAV2U2G1"/>
<evidence type="ECO:0000256" key="1">
    <source>
        <dbReference type="ARBA" id="ARBA00005824"/>
    </source>
</evidence>
<evidence type="ECO:0000259" key="5">
    <source>
        <dbReference type="Pfam" id="PF01248"/>
    </source>
</evidence>
<dbReference type="GO" id="GO:1990904">
    <property type="term" value="C:ribonucleoprotein complex"/>
    <property type="evidence" value="ECO:0007669"/>
    <property type="project" value="UniProtKB-KW"/>
</dbReference>
<proteinExistence type="inferred from homology"/>
<feature type="domain" description="Ribosomal protein eL8/eL30/eS12/Gadd45" evidence="5">
    <location>
        <begin position="36"/>
        <end position="129"/>
    </location>
</feature>
<evidence type="ECO:0000313" key="6">
    <source>
        <dbReference type="EMBL" id="CAL5141945.1"/>
    </source>
</evidence>
<name>A0AAV2U2G1_CALDB</name>
<dbReference type="InterPro" id="IPR000530">
    <property type="entry name" value="Ribosomal_eS12"/>
</dbReference>
<organism evidence="6 7">
    <name type="scientific">Calicophoron daubneyi</name>
    <name type="common">Rumen fluke</name>
    <name type="synonym">Paramphistomum daubneyi</name>
    <dbReference type="NCBI Taxonomy" id="300641"/>
    <lineage>
        <taxon>Eukaryota</taxon>
        <taxon>Metazoa</taxon>
        <taxon>Spiralia</taxon>
        <taxon>Lophotrochozoa</taxon>
        <taxon>Platyhelminthes</taxon>
        <taxon>Trematoda</taxon>
        <taxon>Digenea</taxon>
        <taxon>Plagiorchiida</taxon>
        <taxon>Pronocephalata</taxon>
        <taxon>Paramphistomoidea</taxon>
        <taxon>Paramphistomidae</taxon>
        <taxon>Calicophoron</taxon>
    </lineage>
</organism>
<keyword evidence="3 4" id="KW-0687">Ribonucleoprotein</keyword>
<dbReference type="Pfam" id="PF01248">
    <property type="entry name" value="Ribosomal_L7Ae"/>
    <property type="match status" value="1"/>
</dbReference>
<dbReference type="GO" id="GO:0006412">
    <property type="term" value="P:translation"/>
    <property type="evidence" value="ECO:0007669"/>
    <property type="project" value="InterPro"/>
</dbReference>
<dbReference type="InterPro" id="IPR004038">
    <property type="entry name" value="Ribosomal_eL8/eL30/eS12/Gad45"/>
</dbReference>
<dbReference type="Proteomes" id="UP001497525">
    <property type="component" value="Unassembled WGS sequence"/>
</dbReference>
<dbReference type="GO" id="GO:0003735">
    <property type="term" value="F:structural constituent of ribosome"/>
    <property type="evidence" value="ECO:0007669"/>
    <property type="project" value="InterPro"/>
</dbReference>
<reference evidence="6" key="1">
    <citation type="submission" date="2024-06" db="EMBL/GenBank/DDBJ databases">
        <authorList>
            <person name="Liu X."/>
            <person name="Lenzi L."/>
            <person name="Haldenby T S."/>
            <person name="Uol C."/>
        </authorList>
    </citation>
    <scope>NUCLEOTIDE SEQUENCE</scope>
</reference>
<comment type="similarity">
    <text evidence="1 4">Belongs to the eukaryotic ribosomal protein eS12 family.</text>
</comment>
<evidence type="ECO:0000256" key="3">
    <source>
        <dbReference type="ARBA" id="ARBA00023274"/>
    </source>
</evidence>
<keyword evidence="2 4" id="KW-0689">Ribosomal protein</keyword>
<protein>
    <recommendedName>
        <fullName evidence="4">40S ribosomal protein S12</fullName>
    </recommendedName>
</protein>
<dbReference type="PANTHER" id="PTHR11843">
    <property type="entry name" value="40S RIBOSOMAL PROTEIN S12"/>
    <property type="match status" value="1"/>
</dbReference>
<sequence length="156" mass="17562">MFIDSNSCDSWVPECGSFGFLRDMTMNLNELDLDGAVQQVLKNAAKCRGIFRGLHECSKAIEQRKAVCCFLAENCNDKAYSCLIEALCREHEIPLIRVADNKKLGELAGLCKYDKEGKARKVVSASCIVVRDIGEESYGWKYLVEKFRIPVQARES</sequence>
<dbReference type="SUPFAM" id="SSF55315">
    <property type="entry name" value="L30e-like"/>
    <property type="match status" value="1"/>
</dbReference>